<feature type="coiled-coil region" evidence="3">
    <location>
        <begin position="130"/>
        <end position="157"/>
    </location>
</feature>
<dbReference type="RefSeq" id="XP_056846458.1">
    <property type="nucleotide sequence ID" value="XM_056990478.1"/>
</dbReference>
<accession>A0A9W3C4W7</accession>
<keyword evidence="2 3" id="KW-0175">Coiled coil</keyword>
<evidence type="ECO:0000256" key="4">
    <source>
        <dbReference type="SAM" id="Phobius"/>
    </source>
</evidence>
<dbReference type="GeneID" id="130497568"/>
<dbReference type="PANTHER" id="PTHR34224">
    <property type="entry name" value="INTERACTOR OF CONSTITUTIVE ACTIVE ROPS 2, CHLOROPLASTIC-RELATED"/>
    <property type="match status" value="1"/>
</dbReference>
<evidence type="ECO:0000256" key="2">
    <source>
        <dbReference type="ARBA" id="ARBA00023054"/>
    </source>
</evidence>
<protein>
    <submittedName>
        <fullName evidence="6">Interactor of constitutive active ROPs 1-like</fullName>
    </submittedName>
</protein>
<dbReference type="OrthoDB" id="782896at2759"/>
<reference evidence="6" key="2">
    <citation type="submission" date="2025-08" db="UniProtKB">
        <authorList>
            <consortium name="RefSeq"/>
        </authorList>
    </citation>
    <scope>IDENTIFICATION</scope>
    <source>
        <tissue evidence="6">Leaf</tissue>
    </source>
</reference>
<proteinExistence type="inferred from homology"/>
<evidence type="ECO:0000256" key="3">
    <source>
        <dbReference type="SAM" id="Coils"/>
    </source>
</evidence>
<dbReference type="Proteomes" id="UP000504610">
    <property type="component" value="Chromosome 7"/>
</dbReference>
<reference evidence="5" key="1">
    <citation type="journal article" date="2019" name="Database">
        <title>The radish genome database (RadishGD): an integrated information resource for radish genomics.</title>
        <authorList>
            <person name="Yu H.J."/>
            <person name="Baek S."/>
            <person name="Lee Y.J."/>
            <person name="Cho A."/>
            <person name="Mun J.H."/>
        </authorList>
    </citation>
    <scope>NUCLEOTIDE SEQUENCE [LARGE SCALE GENOMIC DNA]</scope>
    <source>
        <strain evidence="5">cv. WK10039</strain>
    </source>
</reference>
<gene>
    <name evidence="6" type="primary">LOC130497568</name>
</gene>
<dbReference type="KEGG" id="rsz:130497568"/>
<dbReference type="AlphaFoldDB" id="A0A9W3C4W7"/>
<keyword evidence="4" id="KW-1133">Transmembrane helix</keyword>
<keyword evidence="4" id="KW-0812">Transmembrane</keyword>
<dbReference type="PANTHER" id="PTHR34224:SF8">
    <property type="entry name" value="INTERACTOR OF CONSTITUTIVE ACTIVE ROPS 1"/>
    <property type="match status" value="1"/>
</dbReference>
<evidence type="ECO:0000313" key="5">
    <source>
        <dbReference type="Proteomes" id="UP000504610"/>
    </source>
</evidence>
<dbReference type="InterPro" id="IPR029688">
    <property type="entry name" value="ICR"/>
</dbReference>
<organism evidence="5 6">
    <name type="scientific">Raphanus sativus</name>
    <name type="common">Radish</name>
    <name type="synonym">Raphanus raphanistrum var. sativus</name>
    <dbReference type="NCBI Taxonomy" id="3726"/>
    <lineage>
        <taxon>Eukaryota</taxon>
        <taxon>Viridiplantae</taxon>
        <taxon>Streptophyta</taxon>
        <taxon>Embryophyta</taxon>
        <taxon>Tracheophyta</taxon>
        <taxon>Spermatophyta</taxon>
        <taxon>Magnoliopsida</taxon>
        <taxon>eudicotyledons</taxon>
        <taxon>Gunneridae</taxon>
        <taxon>Pentapetalae</taxon>
        <taxon>rosids</taxon>
        <taxon>malvids</taxon>
        <taxon>Brassicales</taxon>
        <taxon>Brassicaceae</taxon>
        <taxon>Brassiceae</taxon>
        <taxon>Raphanus</taxon>
    </lineage>
</organism>
<evidence type="ECO:0000313" key="6">
    <source>
        <dbReference type="RefSeq" id="XP_056846458.1"/>
    </source>
</evidence>
<evidence type="ECO:0000256" key="1">
    <source>
        <dbReference type="ARBA" id="ARBA00009778"/>
    </source>
</evidence>
<sequence>MLQMMMQTRETSQSQEIYKKTWDASGEQRLVVSFQGAKEVMIITKDYLQLRHSSQYIYYILYVLCLNLKIIYAFVSFSIQIITTCDTDTRWSKENEILKSQLNDSASEMSKVKANEDEMASNVCRIGEELEESREEKAQIKEKLEFMGETKEALEAEMKTLGVQTEQWRKAADAAAAVLSGECEMNGRDGSRSLDKSL</sequence>
<comment type="similarity">
    <text evidence="1">Belongs to the ICR family.</text>
</comment>
<keyword evidence="4" id="KW-0472">Membrane</keyword>
<feature type="transmembrane region" description="Helical" evidence="4">
    <location>
        <begin position="56"/>
        <end position="75"/>
    </location>
</feature>
<keyword evidence="5" id="KW-1185">Reference proteome</keyword>
<name>A0A9W3C4W7_RAPSA</name>